<name>A0A430KP40_9GAMM</name>
<dbReference type="SUPFAM" id="SSF101790">
    <property type="entry name" value="Aminomethyltransferase beta-barrel domain"/>
    <property type="match status" value="1"/>
</dbReference>
<proteinExistence type="predicted"/>
<dbReference type="InterPro" id="IPR013977">
    <property type="entry name" value="GcvT_C"/>
</dbReference>
<evidence type="ECO:0000313" key="4">
    <source>
        <dbReference type="Proteomes" id="UP000283087"/>
    </source>
</evidence>
<dbReference type="GO" id="GO:0008483">
    <property type="term" value="F:transaminase activity"/>
    <property type="evidence" value="ECO:0007669"/>
    <property type="project" value="UniProtKB-KW"/>
</dbReference>
<accession>A0A430KP40</accession>
<dbReference type="RefSeq" id="WP_126159253.1">
    <property type="nucleotide sequence ID" value="NZ_RQXW01000013.1"/>
</dbReference>
<dbReference type="Proteomes" id="UP000283087">
    <property type="component" value="Unassembled WGS sequence"/>
</dbReference>
<dbReference type="InterPro" id="IPR028896">
    <property type="entry name" value="GcvT/YgfZ/DmdA"/>
</dbReference>
<organism evidence="3 4">
    <name type="scientific">Amphritea opalescens</name>
    <dbReference type="NCBI Taxonomy" id="2490544"/>
    <lineage>
        <taxon>Bacteria</taxon>
        <taxon>Pseudomonadati</taxon>
        <taxon>Pseudomonadota</taxon>
        <taxon>Gammaproteobacteria</taxon>
        <taxon>Oceanospirillales</taxon>
        <taxon>Oceanospirillaceae</taxon>
        <taxon>Amphritea</taxon>
    </lineage>
</organism>
<sequence>MDKGDFEGREALAKQQEEGLKTKLVLLDIDTTDVDAANGMEPVYADGKVVGQCSSGGFGHWTLDTGHWTQKSLALAYIDVDALASDLTVKILGNDYSATVTKGCIYDAKGALLKADD</sequence>
<evidence type="ECO:0000256" key="1">
    <source>
        <dbReference type="ARBA" id="ARBA00022576"/>
    </source>
</evidence>
<keyword evidence="1" id="KW-0032">Aminotransferase</keyword>
<dbReference type="AlphaFoldDB" id="A0A430KP40"/>
<dbReference type="PANTHER" id="PTHR43757:SF2">
    <property type="entry name" value="AMINOMETHYLTRANSFERASE, MITOCHONDRIAL"/>
    <property type="match status" value="1"/>
</dbReference>
<evidence type="ECO:0000259" key="2">
    <source>
        <dbReference type="Pfam" id="PF08669"/>
    </source>
</evidence>
<dbReference type="Pfam" id="PF08669">
    <property type="entry name" value="GCV_T_C"/>
    <property type="match status" value="1"/>
</dbReference>
<dbReference type="EMBL" id="RQXW01000013">
    <property type="protein sequence ID" value="RTE65123.1"/>
    <property type="molecule type" value="Genomic_DNA"/>
</dbReference>
<gene>
    <name evidence="3" type="ORF">EH243_13760</name>
</gene>
<protein>
    <submittedName>
        <fullName evidence="3">Aminomethyl transferase family protein</fullName>
    </submittedName>
</protein>
<dbReference type="Gene3D" id="3.30.1360.120">
    <property type="entry name" value="Probable tRNA modification gtpase trme, domain 1"/>
    <property type="match status" value="1"/>
</dbReference>
<evidence type="ECO:0000313" key="3">
    <source>
        <dbReference type="EMBL" id="RTE65123.1"/>
    </source>
</evidence>
<comment type="caution">
    <text evidence="3">The sequence shown here is derived from an EMBL/GenBank/DDBJ whole genome shotgun (WGS) entry which is preliminary data.</text>
</comment>
<dbReference type="InterPro" id="IPR029043">
    <property type="entry name" value="GcvT/YgfZ_C"/>
</dbReference>
<dbReference type="InterPro" id="IPR027266">
    <property type="entry name" value="TrmE/GcvT-like"/>
</dbReference>
<dbReference type="PANTHER" id="PTHR43757">
    <property type="entry name" value="AMINOMETHYLTRANSFERASE"/>
    <property type="match status" value="1"/>
</dbReference>
<reference evidence="3 4" key="1">
    <citation type="submission" date="2018-11" db="EMBL/GenBank/DDBJ databases">
        <title>The draft genome sequence of Amphritea opalescens ANRC-JH13T.</title>
        <authorList>
            <person name="Fang Z."/>
            <person name="Zhang Y."/>
            <person name="Han X."/>
        </authorList>
    </citation>
    <scope>NUCLEOTIDE SEQUENCE [LARGE SCALE GENOMIC DNA]</scope>
    <source>
        <strain evidence="3 4">ANRC-JH13</strain>
    </source>
</reference>
<keyword evidence="3" id="KW-0808">Transferase</keyword>
<dbReference type="OrthoDB" id="8481913at2"/>
<feature type="domain" description="Aminomethyltransferase C-terminal" evidence="2">
    <location>
        <begin position="23"/>
        <end position="107"/>
    </location>
</feature>
<keyword evidence="4" id="KW-1185">Reference proteome</keyword>